<dbReference type="EMBL" id="MW218448">
    <property type="protein sequence ID" value="QWY91787.1"/>
    <property type="molecule type" value="Genomic_DNA"/>
</dbReference>
<organism evidence="1">
    <name type="scientific">Aeromonas salmonicida subsp. salmonicida</name>
    <dbReference type="NCBI Taxonomy" id="29491"/>
    <lineage>
        <taxon>Bacteria</taxon>
        <taxon>Pseudomonadati</taxon>
        <taxon>Pseudomonadota</taxon>
        <taxon>Gammaproteobacteria</taxon>
        <taxon>Aeromonadales</taxon>
        <taxon>Aeromonadaceae</taxon>
        <taxon>Aeromonas</taxon>
    </lineage>
</organism>
<evidence type="ECO:0000313" key="1">
    <source>
        <dbReference type="EMBL" id="QWY91787.1"/>
    </source>
</evidence>
<protein>
    <submittedName>
        <fullName evidence="1">Uncharacterized protein</fullName>
    </submittedName>
</protein>
<name>A0A8F3EQ82_AERSS</name>
<accession>A0A8F3EQ82</accession>
<proteinExistence type="predicted"/>
<dbReference type="AlphaFoldDB" id="A0A8F3EQ82"/>
<sequence>MTSFYLRDTRSNTGSSCMFWAENGNGYTTNLDRAHVYTLEEAQSHFNDRHTDVPLSKALVDELVTVRVDHQYLDESQGGEVADGGEYVIHVSRGDYDGNDVYWKAERGCTANLSDAMVLTKDEAEQAMRFMDDAVIYPFLYAASISRRTFQARNVNERRMITAAGIRKPKRRRERPTTGRTRGNCPDCGKVTWGFNPYENYTCAEAAREKYGASHIDDCEGAARYSKARKESA</sequence>
<reference evidence="1" key="1">
    <citation type="journal article" date="2021" name="FEMS Microbiol. Lett.">
        <title>AsaGEI2d: a new variant of a genomic island identified in a group of Aeromonas salmonicida subsp. salmonicida isolated from France, which bears the pAsa7 plasmid.</title>
        <authorList>
            <person name="Vincent A.T."/>
            <person name="Intertaglia L."/>
            <person name="Loyer V."/>
            <person name="Paquet V.E."/>
            <person name="Adouane E."/>
            <person name="Martin P."/>
            <person name="Berard C."/>
            <person name="Lami R."/>
            <person name="Charette S.J."/>
        </authorList>
    </citation>
    <scope>NUCLEOTIDE SEQUENCE</scope>
    <source>
        <strain evidence="1">BBCC2887</strain>
    </source>
</reference>
<dbReference type="RefSeq" id="WP_205200660.1">
    <property type="nucleotide sequence ID" value="NZ_JADKRF010000006.1"/>
</dbReference>